<reference evidence="4" key="1">
    <citation type="submission" date="2022-03" db="EMBL/GenBank/DDBJ databases">
        <authorList>
            <person name="Martin C."/>
        </authorList>
    </citation>
    <scope>NUCLEOTIDE SEQUENCE</scope>
</reference>
<dbReference type="Proteomes" id="UP000749559">
    <property type="component" value="Unassembled WGS sequence"/>
</dbReference>
<keyword evidence="3" id="KW-0732">Signal</keyword>
<evidence type="ECO:0000256" key="2">
    <source>
        <dbReference type="SAM" id="Phobius"/>
    </source>
</evidence>
<feature type="transmembrane region" description="Helical" evidence="2">
    <location>
        <begin position="511"/>
        <end position="532"/>
    </location>
</feature>
<evidence type="ECO:0000256" key="1">
    <source>
        <dbReference type="SAM" id="MobiDB-lite"/>
    </source>
</evidence>
<evidence type="ECO:0000313" key="5">
    <source>
        <dbReference type="Proteomes" id="UP000749559"/>
    </source>
</evidence>
<evidence type="ECO:0000256" key="3">
    <source>
        <dbReference type="SAM" id="SignalP"/>
    </source>
</evidence>
<feature type="compositionally biased region" description="Low complexity" evidence="1">
    <location>
        <begin position="456"/>
        <end position="481"/>
    </location>
</feature>
<organism evidence="4 5">
    <name type="scientific">Owenia fusiformis</name>
    <name type="common">Polychaete worm</name>
    <dbReference type="NCBI Taxonomy" id="6347"/>
    <lineage>
        <taxon>Eukaryota</taxon>
        <taxon>Metazoa</taxon>
        <taxon>Spiralia</taxon>
        <taxon>Lophotrochozoa</taxon>
        <taxon>Annelida</taxon>
        <taxon>Polychaeta</taxon>
        <taxon>Sedentaria</taxon>
        <taxon>Canalipalpata</taxon>
        <taxon>Sabellida</taxon>
        <taxon>Oweniida</taxon>
        <taxon>Oweniidae</taxon>
        <taxon>Owenia</taxon>
    </lineage>
</organism>
<feature type="compositionally biased region" description="Basic residues" evidence="1">
    <location>
        <begin position="608"/>
        <end position="624"/>
    </location>
</feature>
<keyword evidence="2" id="KW-0812">Transmembrane</keyword>
<comment type="caution">
    <text evidence="4">The sequence shown here is derived from an EMBL/GenBank/DDBJ whole genome shotgun (WGS) entry which is preliminary data.</text>
</comment>
<proteinExistence type="predicted"/>
<feature type="chain" id="PRO_5035813125" evidence="3">
    <location>
        <begin position="38"/>
        <end position="624"/>
    </location>
</feature>
<feature type="region of interest" description="Disordered" evidence="1">
    <location>
        <begin position="443"/>
        <end position="481"/>
    </location>
</feature>
<protein>
    <submittedName>
        <fullName evidence="4">Uncharacterized protein</fullName>
    </submittedName>
</protein>
<feature type="signal peptide" evidence="3">
    <location>
        <begin position="1"/>
        <end position="37"/>
    </location>
</feature>
<gene>
    <name evidence="4" type="ORF">OFUS_LOCUS21009</name>
</gene>
<keyword evidence="2" id="KW-1133">Transmembrane helix</keyword>
<accession>A0A8S4PRY3</accession>
<evidence type="ECO:0000313" key="4">
    <source>
        <dbReference type="EMBL" id="CAH1796619.1"/>
    </source>
</evidence>
<sequence length="624" mass="70750">MVSLIFFLNGVLRQSVAQRLLVSLIFFLNAVLHQSVAQRPCPGDCYFGDYLLVRAPENDSYLPSCQMIHEYRFGRPSIETCFSTACERKGNVIQWGPWDGYCAIFRCMSNTDGTDWDFKWLRVGNNIQAWIYAKPHSYAPRCHNSYFMRRTWRIDDQPIASNCFPITTRTVADLHECMTLACGAKANVFNFYPQKVPPICETKHCGWKAPYSAYLPDDYVFELYNATGNSNVLVYGLSHTSKPCNFSVQNQTIGFSRYHLACDEDDYEACGNEIVEEMFCNYGKTLVLYDSTATSYRRSVAGKCRSNHEGTGWRFTYTFNDNKCYNSDTDSNWLILPFPGTPDCRSSSFVLTRLKNQCLMSNCDKSIMIHEARDLRQCMLHACEQGFNVINYNSNATLVICDLRFCKRGRDEESDIKLINVTDQGFGFDIYVLQNGQGIMSTTSQVSETMTPSTLTTSPGKSTSSFSASSETATSGTSSSVATSTVRVVDTKHKQMVDQYERQIHALQATVIILFVILSIAFIFVILGVYVVHRRRNNDTDRGNNTKMDTTANNVNKNIACDNTVMDLKDEEATEHHYEEIDKTNVEGASNYETIRTNSVRLPNPPVKSKKKLKFKRKKKNSAC</sequence>
<keyword evidence="5" id="KW-1185">Reference proteome</keyword>
<dbReference type="AlphaFoldDB" id="A0A8S4PRY3"/>
<name>A0A8S4PRY3_OWEFU</name>
<feature type="region of interest" description="Disordered" evidence="1">
    <location>
        <begin position="599"/>
        <end position="624"/>
    </location>
</feature>
<dbReference type="EMBL" id="CAIIXF020000010">
    <property type="protein sequence ID" value="CAH1796619.1"/>
    <property type="molecule type" value="Genomic_DNA"/>
</dbReference>
<keyword evidence="2" id="KW-0472">Membrane</keyword>
<feature type="compositionally biased region" description="Polar residues" evidence="1">
    <location>
        <begin position="443"/>
        <end position="455"/>
    </location>
</feature>